<dbReference type="OrthoDB" id="2113341at2759"/>
<feature type="binding site" evidence="9">
    <location>
        <position position="173"/>
    </location>
    <ligand>
        <name>Ca(2+)</name>
        <dbReference type="ChEBI" id="CHEBI:29108"/>
        <label>2</label>
    </ligand>
</feature>
<evidence type="ECO:0000256" key="4">
    <source>
        <dbReference type="ARBA" id="ARBA00022723"/>
    </source>
</evidence>
<gene>
    <name evidence="14" type="ORF">N0V91_010542</name>
</gene>
<feature type="binding site" evidence="9">
    <location>
        <position position="26"/>
    </location>
    <ligand>
        <name>Ca(2+)</name>
        <dbReference type="ChEBI" id="CHEBI:29108"/>
        <label>1</label>
    </ligand>
</feature>
<sequence length="514" mass="55791">MERLFRGQSGRCTAAARAAVRLGFHDAGTWSKFTEDYGGADGSILLSGMSGREPELSRPENRGLQQIASTTTAWYNKYKRYGIHMADLIQMGANVATVVCPLGPRTRTFVGRADSSRPAVNGLLPNVFAEADALIDLFDNKTIKVHGLTALVGAHTVSQQHFVDPSRSGDPQDSTPGIWDVSFYNETRSANIPKRVFKFPSDVKLSQNSRASGEWNQFVVGQEHWNEDYAREYVRLSLLGVNNINYLTECSHVLPRRTDTFKTTDNSPNLKNWLNSNAWNLAQGAKGGCDGSLVLAGELGLPENKGLDIIGRYLQNLSNSYKVSVADMIVFAGSHAIVTCPGGPRVRTYIGRTDSSTRAPPGLLPDVRAPADSLFKLFQDKGFGAVDLAALLGAHTTSNQFNFDTTVGKKGLPQDSTPGIWDVKYYSETTNPPQGVFVFPSDSGLAAHPTVGREFQGFVNNAGKWNGKFADAMARMELFGSAGISGIVDCTNALPSTTNLKRELKGMPMLAPRS</sequence>
<comment type="cofactor">
    <cofactor evidence="9">
        <name>heme b</name>
        <dbReference type="ChEBI" id="CHEBI:60344"/>
    </cofactor>
    <text evidence="9">Binds 1 heme b (iron(II)-protoporphyrin IX) group per subunit.</text>
</comment>
<dbReference type="PRINTS" id="PR00458">
    <property type="entry name" value="PEROXIDASE"/>
</dbReference>
<evidence type="ECO:0000256" key="12">
    <source>
        <dbReference type="RuleBase" id="RU363051"/>
    </source>
</evidence>
<evidence type="ECO:0000256" key="9">
    <source>
        <dbReference type="PIRSR" id="PIRSR601621-2"/>
    </source>
</evidence>
<dbReference type="Proteomes" id="UP001140510">
    <property type="component" value="Unassembled WGS sequence"/>
</dbReference>
<dbReference type="PROSITE" id="PS50873">
    <property type="entry name" value="PEROXIDASE_4"/>
    <property type="match status" value="2"/>
</dbReference>
<dbReference type="InterPro" id="IPR010255">
    <property type="entry name" value="Haem_peroxidase_sf"/>
</dbReference>
<feature type="binding site" evidence="9">
    <location>
        <position position="156"/>
    </location>
    <ligand>
        <name>Ca(2+)</name>
        <dbReference type="ChEBI" id="CHEBI:29108"/>
        <label>2</label>
    </ligand>
</feature>
<keyword evidence="7" id="KW-0325">Glycoprotein</keyword>
<keyword evidence="5 12" id="KW-0560">Oxidoreductase</keyword>
<keyword evidence="6 9" id="KW-0408">Iron</keyword>
<evidence type="ECO:0000256" key="6">
    <source>
        <dbReference type="ARBA" id="ARBA00023004"/>
    </source>
</evidence>
<dbReference type="EC" id="1.11.1.-" evidence="12"/>
<dbReference type="GO" id="GO:0004601">
    <property type="term" value="F:peroxidase activity"/>
    <property type="evidence" value="ECO:0007669"/>
    <property type="project" value="UniProtKB-KW"/>
</dbReference>
<feature type="binding site" evidence="9">
    <location>
        <position position="43"/>
    </location>
    <ligand>
        <name>Ca(2+)</name>
        <dbReference type="ChEBI" id="CHEBI:29108"/>
        <label>1</label>
    </ligand>
</feature>
<protein>
    <recommendedName>
        <fullName evidence="12">Peroxidase</fullName>
        <ecNumber evidence="12">1.11.1.-</ecNumber>
    </recommendedName>
</protein>
<evidence type="ECO:0000256" key="5">
    <source>
        <dbReference type="ARBA" id="ARBA00023002"/>
    </source>
</evidence>
<dbReference type="PANTHER" id="PTHR31356:SF66">
    <property type="entry name" value="CATALASE-PEROXIDASE"/>
    <property type="match status" value="1"/>
</dbReference>
<keyword evidence="11" id="KW-1015">Disulfide bond</keyword>
<dbReference type="InterPro" id="IPR019794">
    <property type="entry name" value="Peroxidases_AS"/>
</dbReference>
<dbReference type="PRINTS" id="PR00462">
    <property type="entry name" value="LIGNINASE"/>
</dbReference>
<comment type="similarity">
    <text evidence="1 12">Belongs to the peroxidase family. Ligninase subfamily.</text>
</comment>
<dbReference type="InterPro" id="IPR001621">
    <property type="entry name" value="Ligninase"/>
</dbReference>
<evidence type="ECO:0000256" key="3">
    <source>
        <dbReference type="ARBA" id="ARBA00022617"/>
    </source>
</evidence>
<feature type="binding site" evidence="9">
    <location>
        <position position="180"/>
    </location>
    <ligand>
        <name>Ca(2+)</name>
        <dbReference type="ChEBI" id="CHEBI:29108"/>
        <label>2</label>
    </ligand>
</feature>
<dbReference type="GO" id="GO:0020037">
    <property type="term" value="F:heme binding"/>
    <property type="evidence" value="ECO:0007669"/>
    <property type="project" value="UniProtKB-UniRule"/>
</dbReference>
<keyword evidence="4 9" id="KW-0479">Metal-binding</keyword>
<evidence type="ECO:0000259" key="13">
    <source>
        <dbReference type="PROSITE" id="PS50873"/>
    </source>
</evidence>
<dbReference type="InterPro" id="IPR044831">
    <property type="entry name" value="Ccp1-like"/>
</dbReference>
<evidence type="ECO:0000256" key="10">
    <source>
        <dbReference type="PIRSR" id="PIRSR601621-3"/>
    </source>
</evidence>
<dbReference type="GO" id="GO:0042744">
    <property type="term" value="P:hydrogen peroxide catabolic process"/>
    <property type="evidence" value="ECO:0007669"/>
    <property type="project" value="TreeGrafter"/>
</dbReference>
<feature type="domain" description="Plant heme peroxidase family profile" evidence="13">
    <location>
        <begin position="288"/>
        <end position="396"/>
    </location>
</feature>
<feature type="domain" description="Plant heme peroxidase family profile" evidence="13">
    <location>
        <begin position="39"/>
        <end position="161"/>
    </location>
</feature>
<dbReference type="GO" id="GO:0046872">
    <property type="term" value="F:metal ion binding"/>
    <property type="evidence" value="ECO:0007669"/>
    <property type="project" value="UniProtKB-UniRule"/>
</dbReference>
<dbReference type="GO" id="GO:0034599">
    <property type="term" value="P:cellular response to oxidative stress"/>
    <property type="evidence" value="ECO:0007669"/>
    <property type="project" value="InterPro"/>
</dbReference>
<evidence type="ECO:0000256" key="7">
    <source>
        <dbReference type="ARBA" id="ARBA00023180"/>
    </source>
</evidence>
<keyword evidence="9 12" id="KW-0106">Calcium</keyword>
<dbReference type="PROSITE" id="PS00436">
    <property type="entry name" value="PEROXIDASE_2"/>
    <property type="match status" value="1"/>
</dbReference>
<accession>A0A9W8Z720</accession>
<evidence type="ECO:0000256" key="2">
    <source>
        <dbReference type="ARBA" id="ARBA00022559"/>
    </source>
</evidence>
<dbReference type="InterPro" id="IPR002016">
    <property type="entry name" value="Haem_peroxidase"/>
</dbReference>
<dbReference type="Gene3D" id="1.10.420.10">
    <property type="entry name" value="Peroxidase, domain 2"/>
    <property type="match status" value="2"/>
</dbReference>
<dbReference type="PANTHER" id="PTHR31356">
    <property type="entry name" value="THYLAKOID LUMENAL 29 KDA PROTEIN, CHLOROPLASTIC-RELATED"/>
    <property type="match status" value="1"/>
</dbReference>
<feature type="disulfide bond" evidence="11">
    <location>
        <begin position="12"/>
        <end position="100"/>
    </location>
</feature>
<reference evidence="14" key="1">
    <citation type="submission" date="2022-10" db="EMBL/GenBank/DDBJ databases">
        <title>Tapping the CABI collections for fungal endophytes: first genome assemblies for Collariella, Neodidymelliopsis, Ascochyta clinopodiicola, Didymella pomorum, Didymosphaeria variabile, Neocosmospora piperis and Neocucurbitaria cava.</title>
        <authorList>
            <person name="Hill R."/>
        </authorList>
    </citation>
    <scope>NUCLEOTIDE SEQUENCE</scope>
    <source>
        <strain evidence="14">IMI 355091</strain>
    </source>
</reference>
<keyword evidence="15" id="KW-1185">Reference proteome</keyword>
<dbReference type="Pfam" id="PF00141">
    <property type="entry name" value="peroxidase"/>
    <property type="match status" value="2"/>
</dbReference>
<proteinExistence type="inferred from homology"/>
<keyword evidence="3 9" id="KW-0349">Heme</keyword>
<evidence type="ECO:0000256" key="1">
    <source>
        <dbReference type="ARBA" id="ARBA00006089"/>
    </source>
</evidence>
<dbReference type="EMBL" id="JAPEVA010000142">
    <property type="protein sequence ID" value="KAJ4398015.1"/>
    <property type="molecule type" value="Genomic_DNA"/>
</dbReference>
<keyword evidence="2 12" id="KW-0575">Peroxidase</keyword>
<feature type="binding site" evidence="9">
    <location>
        <position position="175"/>
    </location>
    <ligand>
        <name>Ca(2+)</name>
        <dbReference type="ChEBI" id="CHEBI:29108"/>
        <label>2</label>
    </ligand>
</feature>
<feature type="binding site" evidence="9">
    <location>
        <position position="41"/>
    </location>
    <ligand>
        <name>Ca(2+)</name>
        <dbReference type="ChEBI" id="CHEBI:29108"/>
        <label>1</label>
    </ligand>
</feature>
<organism evidence="14 15">
    <name type="scientific">Didymella pomorum</name>
    <dbReference type="NCBI Taxonomy" id="749634"/>
    <lineage>
        <taxon>Eukaryota</taxon>
        <taxon>Fungi</taxon>
        <taxon>Dikarya</taxon>
        <taxon>Ascomycota</taxon>
        <taxon>Pezizomycotina</taxon>
        <taxon>Dothideomycetes</taxon>
        <taxon>Pleosporomycetidae</taxon>
        <taxon>Pleosporales</taxon>
        <taxon>Pleosporineae</taxon>
        <taxon>Didymellaceae</taxon>
        <taxon>Didymella</taxon>
    </lineage>
</organism>
<name>A0A9W8Z720_9PLEO</name>
<feature type="active site" description="Proton acceptor" evidence="8">
    <location>
        <position position="25"/>
    </location>
</feature>
<dbReference type="SUPFAM" id="SSF48113">
    <property type="entry name" value="Heme-dependent peroxidases"/>
    <property type="match status" value="2"/>
</dbReference>
<feature type="binding site" evidence="9">
    <location>
        <position position="39"/>
    </location>
    <ligand>
        <name>Ca(2+)</name>
        <dbReference type="ChEBI" id="CHEBI:29108"/>
        <label>1</label>
    </ligand>
</feature>
<evidence type="ECO:0000313" key="14">
    <source>
        <dbReference type="EMBL" id="KAJ4398015.1"/>
    </source>
</evidence>
<dbReference type="Gene3D" id="1.10.520.10">
    <property type="match status" value="2"/>
</dbReference>
<comment type="caution">
    <text evidence="14">The sequence shown here is derived from an EMBL/GenBank/DDBJ whole genome shotgun (WGS) entry which is preliminary data.</text>
</comment>
<evidence type="ECO:0000256" key="8">
    <source>
        <dbReference type="PIRSR" id="PIRSR601621-1"/>
    </source>
</evidence>
<evidence type="ECO:0000313" key="15">
    <source>
        <dbReference type="Proteomes" id="UP001140510"/>
    </source>
</evidence>
<comment type="cofactor">
    <cofactor evidence="9 12">
        <name>Ca(2+)</name>
        <dbReference type="ChEBI" id="CHEBI:29108"/>
    </cofactor>
    <text evidence="9 12">Binds 2 calcium ions per subunit.</text>
</comment>
<dbReference type="GO" id="GO:0000302">
    <property type="term" value="P:response to reactive oxygen species"/>
    <property type="evidence" value="ECO:0007669"/>
    <property type="project" value="TreeGrafter"/>
</dbReference>
<evidence type="ECO:0000256" key="11">
    <source>
        <dbReference type="PIRSR" id="PIRSR601621-4"/>
    </source>
</evidence>
<dbReference type="FunFam" id="1.10.520.10:FF:000021">
    <property type="entry name" value="Peroxidase"/>
    <property type="match status" value="1"/>
</dbReference>
<feature type="binding site" description="axial binding residue" evidence="9">
    <location>
        <position position="155"/>
    </location>
    <ligand>
        <name>heme b</name>
        <dbReference type="ChEBI" id="CHEBI:60344"/>
    </ligand>
    <ligandPart>
        <name>Fe</name>
        <dbReference type="ChEBI" id="CHEBI:18248"/>
    </ligandPart>
</feature>
<feature type="site" description="Transition state stabilizer" evidence="10">
    <location>
        <position position="21"/>
    </location>
</feature>
<dbReference type="AlphaFoldDB" id="A0A9W8Z720"/>